<evidence type="ECO:0000313" key="1">
    <source>
        <dbReference type="EMBL" id="KAG2108728.1"/>
    </source>
</evidence>
<accession>A0A9P7JUN2</accession>
<organism evidence="1 2">
    <name type="scientific">Suillus discolor</name>
    <dbReference type="NCBI Taxonomy" id="1912936"/>
    <lineage>
        <taxon>Eukaryota</taxon>
        <taxon>Fungi</taxon>
        <taxon>Dikarya</taxon>
        <taxon>Basidiomycota</taxon>
        <taxon>Agaricomycotina</taxon>
        <taxon>Agaricomycetes</taxon>
        <taxon>Agaricomycetidae</taxon>
        <taxon>Boletales</taxon>
        <taxon>Suillineae</taxon>
        <taxon>Suillaceae</taxon>
        <taxon>Suillus</taxon>
    </lineage>
</organism>
<dbReference type="GeneID" id="64695920"/>
<reference evidence="1" key="1">
    <citation type="journal article" date="2020" name="New Phytol.">
        <title>Comparative genomics reveals dynamic genome evolution in host specialist ectomycorrhizal fungi.</title>
        <authorList>
            <person name="Lofgren L.A."/>
            <person name="Nguyen N.H."/>
            <person name="Vilgalys R."/>
            <person name="Ruytinx J."/>
            <person name="Liao H.L."/>
            <person name="Branco S."/>
            <person name="Kuo A."/>
            <person name="LaButti K."/>
            <person name="Lipzen A."/>
            <person name="Andreopoulos W."/>
            <person name="Pangilinan J."/>
            <person name="Riley R."/>
            <person name="Hundley H."/>
            <person name="Na H."/>
            <person name="Barry K."/>
            <person name="Grigoriev I.V."/>
            <person name="Stajich J.E."/>
            <person name="Kennedy P.G."/>
        </authorList>
    </citation>
    <scope>NUCLEOTIDE SEQUENCE</scope>
    <source>
        <strain evidence="1">FC423</strain>
    </source>
</reference>
<dbReference type="RefSeq" id="XP_041293098.1">
    <property type="nucleotide sequence ID" value="XM_041433661.1"/>
</dbReference>
<sequence length="312" mass="36331">MSSCRNCTSMAGSSFRQSLQMTLGHRRRKRSSWCRHYETCKMGMMREDVKELSRFSQMEYDKPSHKPNSKLTKVLKNHRLMVMLMKAISPLGPHYRKWRELSVRWLEQAMKVIMGMYVFYMAESSNLFLKLASKDKDIPMYHEVMLLVVQSHIDEWAQTALTLLTEKIRAGEDSDMTIFISVFDEIDKLAIQCFDTYEECISDDDDDYVSALMNYQNDLTNILEKEWLVVTKHSKQELVWLDKATLPMSDLARETQQLDAGVNAVKIGIGKINILHVQRQAVEQNASKQNDHFIRQLQHAVDDGGQRAAYRY</sequence>
<name>A0A9P7JUN2_9AGAM</name>
<dbReference type="AlphaFoldDB" id="A0A9P7JUN2"/>
<comment type="caution">
    <text evidence="1">The sequence shown here is derived from an EMBL/GenBank/DDBJ whole genome shotgun (WGS) entry which is preliminary data.</text>
</comment>
<keyword evidence="2" id="KW-1185">Reference proteome</keyword>
<protein>
    <submittedName>
        <fullName evidence="1">Uncharacterized protein</fullName>
    </submittedName>
</protein>
<gene>
    <name evidence="1" type="ORF">F5147DRAFT_652715</name>
</gene>
<dbReference type="EMBL" id="JABBWM010000026">
    <property type="protein sequence ID" value="KAG2108728.1"/>
    <property type="molecule type" value="Genomic_DNA"/>
</dbReference>
<evidence type="ECO:0000313" key="2">
    <source>
        <dbReference type="Proteomes" id="UP000823399"/>
    </source>
</evidence>
<dbReference type="Proteomes" id="UP000823399">
    <property type="component" value="Unassembled WGS sequence"/>
</dbReference>
<dbReference type="OrthoDB" id="2690723at2759"/>
<proteinExistence type="predicted"/>